<sequence>MTRTSYSDVDMTDSDTQPMTQLRGTELLSNFEGKLLDAGTSEGHDEGNEGNPLEPGRSHGESLDENPNPDENLSKLTMPSNRHESIKQ</sequence>
<feature type="non-terminal residue" evidence="2">
    <location>
        <position position="88"/>
    </location>
</feature>
<reference evidence="2" key="1">
    <citation type="submission" date="2021-06" db="EMBL/GenBank/DDBJ databases">
        <authorList>
            <person name="Kallberg Y."/>
            <person name="Tangrot J."/>
            <person name="Rosling A."/>
        </authorList>
    </citation>
    <scope>NUCLEOTIDE SEQUENCE</scope>
    <source>
        <strain evidence="2">BR232B</strain>
    </source>
</reference>
<keyword evidence="3" id="KW-1185">Reference proteome</keyword>
<evidence type="ECO:0000256" key="1">
    <source>
        <dbReference type="SAM" id="MobiDB-lite"/>
    </source>
</evidence>
<feature type="compositionally biased region" description="Polar residues" evidence="1">
    <location>
        <begin position="14"/>
        <end position="23"/>
    </location>
</feature>
<proteinExistence type="predicted"/>
<comment type="caution">
    <text evidence="2">The sequence shown here is derived from an EMBL/GenBank/DDBJ whole genome shotgun (WGS) entry which is preliminary data.</text>
</comment>
<evidence type="ECO:0000313" key="3">
    <source>
        <dbReference type="Proteomes" id="UP000789739"/>
    </source>
</evidence>
<name>A0A9N9HCW6_9GLOM</name>
<organism evidence="2 3">
    <name type="scientific">Paraglomus brasilianum</name>
    <dbReference type="NCBI Taxonomy" id="144538"/>
    <lineage>
        <taxon>Eukaryota</taxon>
        <taxon>Fungi</taxon>
        <taxon>Fungi incertae sedis</taxon>
        <taxon>Mucoromycota</taxon>
        <taxon>Glomeromycotina</taxon>
        <taxon>Glomeromycetes</taxon>
        <taxon>Paraglomerales</taxon>
        <taxon>Paraglomeraceae</taxon>
        <taxon>Paraglomus</taxon>
    </lineage>
</organism>
<gene>
    <name evidence="2" type="ORF">PBRASI_LOCUS11649</name>
</gene>
<protein>
    <submittedName>
        <fullName evidence="2">2940_t:CDS:1</fullName>
    </submittedName>
</protein>
<dbReference type="AlphaFoldDB" id="A0A9N9HCW6"/>
<feature type="region of interest" description="Disordered" evidence="1">
    <location>
        <begin position="1"/>
        <end position="88"/>
    </location>
</feature>
<dbReference type="EMBL" id="CAJVPI010006249">
    <property type="protein sequence ID" value="CAG8677952.1"/>
    <property type="molecule type" value="Genomic_DNA"/>
</dbReference>
<evidence type="ECO:0000313" key="2">
    <source>
        <dbReference type="EMBL" id="CAG8677952.1"/>
    </source>
</evidence>
<accession>A0A9N9HCW6</accession>
<dbReference type="Proteomes" id="UP000789739">
    <property type="component" value="Unassembled WGS sequence"/>
</dbReference>
<feature type="compositionally biased region" description="Polar residues" evidence="1">
    <location>
        <begin position="69"/>
        <end position="80"/>
    </location>
</feature>